<evidence type="ECO:0000313" key="4">
    <source>
        <dbReference type="EMBL" id="OMH81925.1"/>
    </source>
</evidence>
<feature type="region of interest" description="Disordered" evidence="2">
    <location>
        <begin position="1"/>
        <end position="46"/>
    </location>
</feature>
<dbReference type="InterPro" id="IPR015425">
    <property type="entry name" value="FH2_Formin"/>
</dbReference>
<feature type="compositionally biased region" description="Low complexity" evidence="2">
    <location>
        <begin position="681"/>
        <end position="694"/>
    </location>
</feature>
<dbReference type="PROSITE" id="PS51444">
    <property type="entry name" value="FH2"/>
    <property type="match status" value="1"/>
</dbReference>
<name>A0A1R1PLT5_ZANCU</name>
<evidence type="ECO:0000259" key="3">
    <source>
        <dbReference type="PROSITE" id="PS51444"/>
    </source>
</evidence>
<keyword evidence="5" id="KW-1185">Reference proteome</keyword>
<feature type="region of interest" description="Disordered" evidence="2">
    <location>
        <begin position="677"/>
        <end position="738"/>
    </location>
</feature>
<dbReference type="EMBL" id="LSSK01000781">
    <property type="protein sequence ID" value="OMH81925.1"/>
    <property type="molecule type" value="Genomic_DNA"/>
</dbReference>
<feature type="compositionally biased region" description="Polar residues" evidence="2">
    <location>
        <begin position="533"/>
        <end position="550"/>
    </location>
</feature>
<comment type="caution">
    <text evidence="4">The sequence shown here is derived from an EMBL/GenBank/DDBJ whole genome shotgun (WGS) entry which is preliminary data.</text>
</comment>
<evidence type="ECO:0000256" key="1">
    <source>
        <dbReference type="SAM" id="Coils"/>
    </source>
</evidence>
<dbReference type="Gene3D" id="1.20.58.2220">
    <property type="entry name" value="Formin, FH2 domain"/>
    <property type="match status" value="1"/>
</dbReference>
<feature type="non-terminal residue" evidence="4">
    <location>
        <position position="1"/>
    </location>
</feature>
<dbReference type="InterPro" id="IPR051425">
    <property type="entry name" value="Formin_Homology"/>
</dbReference>
<feature type="compositionally biased region" description="Pro residues" evidence="2">
    <location>
        <begin position="1"/>
        <end position="18"/>
    </location>
</feature>
<evidence type="ECO:0000313" key="5">
    <source>
        <dbReference type="Proteomes" id="UP000188320"/>
    </source>
</evidence>
<evidence type="ECO:0000256" key="2">
    <source>
        <dbReference type="SAM" id="MobiDB-lite"/>
    </source>
</evidence>
<feature type="region of interest" description="Disordered" evidence="2">
    <location>
        <begin position="599"/>
        <end position="621"/>
    </location>
</feature>
<feature type="domain" description="FH2" evidence="3">
    <location>
        <begin position="89"/>
        <end position="514"/>
    </location>
</feature>
<organism evidence="4 5">
    <name type="scientific">Zancudomyces culisetae</name>
    <name type="common">Gut fungus</name>
    <name type="synonym">Smittium culisetae</name>
    <dbReference type="NCBI Taxonomy" id="1213189"/>
    <lineage>
        <taxon>Eukaryota</taxon>
        <taxon>Fungi</taxon>
        <taxon>Fungi incertae sedis</taxon>
        <taxon>Zoopagomycota</taxon>
        <taxon>Kickxellomycotina</taxon>
        <taxon>Harpellomycetes</taxon>
        <taxon>Harpellales</taxon>
        <taxon>Legeriomycetaceae</taxon>
        <taxon>Zancudomyces</taxon>
    </lineage>
</organism>
<dbReference type="Pfam" id="PF02181">
    <property type="entry name" value="FH2"/>
    <property type="match status" value="1"/>
</dbReference>
<dbReference type="OrthoDB" id="1104827at2759"/>
<reference evidence="5" key="1">
    <citation type="submission" date="2017-01" db="EMBL/GenBank/DDBJ databases">
        <authorList>
            <person name="Wang Y."/>
            <person name="White M."/>
            <person name="Kvist S."/>
            <person name="Moncalvo J.-M."/>
        </authorList>
    </citation>
    <scope>NUCLEOTIDE SEQUENCE [LARGE SCALE GENOMIC DNA]</scope>
    <source>
        <strain evidence="5">COL-18-3</strain>
    </source>
</reference>
<dbReference type="PANTHER" id="PTHR45725">
    <property type="entry name" value="FORMIN HOMOLOGY 2 FAMILY MEMBER"/>
    <property type="match status" value="1"/>
</dbReference>
<sequence length="738" mass="80784">PPSTGGPPPPPPPPPPPSSGGSSPLASQFRQVLGKLDSPNSADGASSFGYNTNSQIASLLQGIGFSGVGGDKSGPGLSNSTVFAPLPRKELRFIPRKKLKAVQWEKVSDQATLVQSFWIQNYSAETNVDQTIEDKLSTTGIFDKVETMFAAKEAVDLNALREKKRREKALAQQQQAGGEGVDDKGAAEAVSILDPKRANNINIMLGRLRKYTFEEIKTALLQLDDSIIGENTIKQFLIYLPTSEERSLLTNQAKNNVLMARADQFLYEMMQVYRYDSRLSVMLTRLTWREKYSELKDDISSVSKASNAVTKSPHIPVLMGVILTIGNYMNGAGFRGGAFGFKISSLSRLLDTKATDNKTTLLHFVALVVEEAFPDALQFLEDLKPLDAACRVSYPELKTELSELQNNLDNAKSELDTYILDNQVEGDAFIPKISEFVQRATIQLNILDSAMTEMDESYTIVARLFGEDPQGMPADEFFAIFKSFCVSFERAIKENAFEKNRKLVAEKRRKQIEAALEARKRERELRNEKSNKSLNSNASINSREASAAKQSKSHEKGAIDDLLNSLRTGAANRIAASASTSPATGVSNTSSSSITSLFLNQNQNQPTNSNIPIERLRPKRREISSIRHSTYRKSLHRTSISKRALQMLQEMNITSPGAGTGGENIVHSELLEDQMKDSNNASTKSAKNTTITTTLGNNSGKRNAMSGGDGDGTTGTNVGTVPDITTKTDDDSTVPQSK</sequence>
<gene>
    <name evidence="4" type="ORF">AX774_g4610</name>
</gene>
<dbReference type="PANTHER" id="PTHR45725:SF1">
    <property type="entry name" value="DISHEVELLED ASSOCIATED ACTIVATOR OF MORPHOGENESIS, ISOFORM D"/>
    <property type="match status" value="1"/>
</dbReference>
<feature type="region of interest" description="Disordered" evidence="2">
    <location>
        <begin position="521"/>
        <end position="556"/>
    </location>
</feature>
<dbReference type="Gene3D" id="1.20.58.630">
    <property type="match status" value="1"/>
</dbReference>
<dbReference type="SUPFAM" id="SSF101447">
    <property type="entry name" value="Formin homology 2 domain (FH2 domain)"/>
    <property type="match status" value="1"/>
</dbReference>
<dbReference type="AlphaFoldDB" id="A0A1R1PLT5"/>
<dbReference type="Proteomes" id="UP000188320">
    <property type="component" value="Unassembled WGS sequence"/>
</dbReference>
<proteinExistence type="predicted"/>
<dbReference type="SMART" id="SM00498">
    <property type="entry name" value="FH2"/>
    <property type="match status" value="1"/>
</dbReference>
<feature type="compositionally biased region" description="Polar residues" evidence="2">
    <location>
        <begin position="599"/>
        <end position="611"/>
    </location>
</feature>
<accession>A0A1R1PLT5</accession>
<protein>
    <submittedName>
        <fullName evidence="4">Protein diaphanous-like protein</fullName>
    </submittedName>
</protein>
<dbReference type="Gene3D" id="6.10.30.50">
    <property type="match status" value="1"/>
</dbReference>
<dbReference type="InterPro" id="IPR042201">
    <property type="entry name" value="FH2_Formin_sf"/>
</dbReference>
<feature type="compositionally biased region" description="Basic and acidic residues" evidence="2">
    <location>
        <begin position="521"/>
        <end position="531"/>
    </location>
</feature>
<feature type="coiled-coil region" evidence="1">
    <location>
        <begin position="394"/>
        <end position="421"/>
    </location>
</feature>
<keyword evidence="1" id="KW-0175">Coiled coil</keyword>